<name>A0A239C819_9BACT</name>
<dbReference type="OrthoDB" id="5459933at2"/>
<evidence type="ECO:0000313" key="1">
    <source>
        <dbReference type="EMBL" id="SNS16376.1"/>
    </source>
</evidence>
<reference evidence="1 2" key="1">
    <citation type="submission" date="2017-06" db="EMBL/GenBank/DDBJ databases">
        <authorList>
            <person name="Kim H.J."/>
            <person name="Triplett B.A."/>
        </authorList>
    </citation>
    <scope>NUCLEOTIDE SEQUENCE [LARGE SCALE GENOMIC DNA]</scope>
    <source>
        <strain evidence="1 2">DSM 13116</strain>
    </source>
</reference>
<sequence>MSNTLKLEFPLMLDGGEVTALVMRRPTVGDHLVAEKATGGELDAEVVLFGRLCSMNPEDLQLMDMADYKGLQEIYKGFLSRKKME</sequence>
<keyword evidence="2" id="KW-1185">Reference proteome</keyword>
<gene>
    <name evidence="1" type="ORF">SAMN04488503_3007</name>
</gene>
<dbReference type="Pfam" id="PF10109">
    <property type="entry name" value="Phage_TAC_7"/>
    <property type="match status" value="1"/>
</dbReference>
<proteinExistence type="predicted"/>
<accession>A0A239C819</accession>
<dbReference type="EMBL" id="FZOC01000007">
    <property type="protein sequence ID" value="SNS16376.1"/>
    <property type="molecule type" value="Genomic_DNA"/>
</dbReference>
<dbReference type="InterPro" id="IPR019289">
    <property type="entry name" value="Phage_tail_E/E"/>
</dbReference>
<dbReference type="AlphaFoldDB" id="A0A239C819"/>
<dbReference type="RefSeq" id="WP_089275197.1">
    <property type="nucleotide sequence ID" value="NZ_FZOC01000007.1"/>
</dbReference>
<dbReference type="Proteomes" id="UP000198324">
    <property type="component" value="Unassembled WGS sequence"/>
</dbReference>
<protein>
    <submittedName>
        <fullName evidence="1">Phage tail assembly chaperone protein, E, or 41 or 14</fullName>
    </submittedName>
</protein>
<organism evidence="1 2">
    <name type="scientific">Humidesulfovibrio mexicanus</name>
    <dbReference type="NCBI Taxonomy" id="147047"/>
    <lineage>
        <taxon>Bacteria</taxon>
        <taxon>Pseudomonadati</taxon>
        <taxon>Thermodesulfobacteriota</taxon>
        <taxon>Desulfovibrionia</taxon>
        <taxon>Desulfovibrionales</taxon>
        <taxon>Desulfovibrionaceae</taxon>
        <taxon>Humidesulfovibrio</taxon>
    </lineage>
</organism>
<evidence type="ECO:0000313" key="2">
    <source>
        <dbReference type="Proteomes" id="UP000198324"/>
    </source>
</evidence>